<dbReference type="Proteomes" id="UP000704467">
    <property type="component" value="Unassembled WGS sequence"/>
</dbReference>
<evidence type="ECO:0000259" key="1">
    <source>
        <dbReference type="PROSITE" id="PS51208"/>
    </source>
</evidence>
<organism evidence="2 3">
    <name type="scientific">Brucella haematophila</name>
    <dbReference type="NCBI Taxonomy" id="419474"/>
    <lineage>
        <taxon>Bacteria</taxon>
        <taxon>Pseudomonadati</taxon>
        <taxon>Pseudomonadota</taxon>
        <taxon>Alphaproteobacteria</taxon>
        <taxon>Hyphomicrobiales</taxon>
        <taxon>Brucellaceae</taxon>
        <taxon>Brucella/Ochrobactrum group</taxon>
        <taxon>Brucella</taxon>
    </lineage>
</organism>
<dbReference type="SMART" id="SM00869">
    <property type="entry name" value="Autotransporter"/>
    <property type="match status" value="1"/>
</dbReference>
<dbReference type="PROSITE" id="PS51208">
    <property type="entry name" value="AUTOTRANSPORTER"/>
    <property type="match status" value="1"/>
</dbReference>
<comment type="caution">
    <text evidence="2">The sequence shown here is derived from an EMBL/GenBank/DDBJ whole genome shotgun (WGS) entry which is preliminary data.</text>
</comment>
<accession>A0ABX1DRL1</accession>
<dbReference type="InterPro" id="IPR005546">
    <property type="entry name" value="Autotransporte_beta"/>
</dbReference>
<dbReference type="PANTHER" id="PTHR35037">
    <property type="entry name" value="C-TERMINAL REGION OF AIDA-LIKE PROTEIN"/>
    <property type="match status" value="1"/>
</dbReference>
<name>A0ABX1DRL1_9HYPH</name>
<protein>
    <submittedName>
        <fullName evidence="2">Autotransporter outer membrane beta-barrel domain-containing protein</fullName>
    </submittedName>
</protein>
<gene>
    <name evidence="2" type="ORF">HED55_24040</name>
</gene>
<dbReference type="SUPFAM" id="SSF103515">
    <property type="entry name" value="Autotransporter"/>
    <property type="match status" value="1"/>
</dbReference>
<sequence>MNGAWGRVFGEHFSNRWGGSVDASATGDLTGFQTGLDILRRTTDSGHRDHAGLYFAYSNYNSSSVRGFAQGVQDLSVGELTLKGPSVGAYWTHFGPTGWYLDAVVQSSWYDADATSLYNAGLSTKATGYTASLEAGYPIRFGEEDRWLIEPQAQLIYQDVSVDGAHDQYSDVNWDTGKAWTGRLGARLQYTRRDERGTLWQPYARFNLWHSFSGNDTVSFGPSSPAIENRFGDTAFEIGGGITARLKEKSEPIWSSQLSLVA</sequence>
<reference evidence="2 3" key="1">
    <citation type="submission" date="2020-03" db="EMBL/GenBank/DDBJ databases">
        <title>Whole genome sequencing of clinical and environmental type strains of Ochrobactrum.</title>
        <authorList>
            <person name="Dharne M."/>
        </authorList>
    </citation>
    <scope>NUCLEOTIDE SEQUENCE [LARGE SCALE GENOMIC DNA]</scope>
    <source>
        <strain evidence="2 3">CIP 109452</strain>
    </source>
</reference>
<dbReference type="Gene3D" id="2.40.128.130">
    <property type="entry name" value="Autotransporter beta-domain"/>
    <property type="match status" value="1"/>
</dbReference>
<dbReference type="Pfam" id="PF03797">
    <property type="entry name" value="Autotransporter"/>
    <property type="match status" value="1"/>
</dbReference>
<keyword evidence="3" id="KW-1185">Reference proteome</keyword>
<dbReference type="EMBL" id="JAAVLN010000003">
    <property type="protein sequence ID" value="NKC05123.1"/>
    <property type="molecule type" value="Genomic_DNA"/>
</dbReference>
<feature type="domain" description="Autotransporter" evidence="1">
    <location>
        <begin position="1"/>
        <end position="262"/>
    </location>
</feature>
<dbReference type="PANTHER" id="PTHR35037:SF3">
    <property type="entry name" value="C-TERMINAL REGION OF AIDA-LIKE PROTEIN"/>
    <property type="match status" value="1"/>
</dbReference>
<evidence type="ECO:0000313" key="3">
    <source>
        <dbReference type="Proteomes" id="UP000704467"/>
    </source>
</evidence>
<dbReference type="InterPro" id="IPR036709">
    <property type="entry name" value="Autotransporte_beta_dom_sf"/>
</dbReference>
<evidence type="ECO:0000313" key="2">
    <source>
        <dbReference type="EMBL" id="NKC05123.1"/>
    </source>
</evidence>
<proteinExistence type="predicted"/>
<dbReference type="InterPro" id="IPR006315">
    <property type="entry name" value="OM_autotransptr_brl_dom"/>
</dbReference>
<dbReference type="NCBIfam" id="TIGR01414">
    <property type="entry name" value="autotrans_barl"/>
    <property type="match status" value="1"/>
</dbReference>
<dbReference type="InterPro" id="IPR051551">
    <property type="entry name" value="Autotransporter_adhesion"/>
</dbReference>